<evidence type="ECO:0000313" key="2">
    <source>
        <dbReference type="Proteomes" id="UP001590951"/>
    </source>
</evidence>
<keyword evidence="2" id="KW-1185">Reference proteome</keyword>
<reference evidence="1 2" key="1">
    <citation type="submission" date="2024-09" db="EMBL/GenBank/DDBJ databases">
        <title>Rethinking Asexuality: The Enigmatic Case of Functional Sexual Genes in Lepraria (Stereocaulaceae).</title>
        <authorList>
            <person name="Doellman M."/>
            <person name="Sun Y."/>
            <person name="Barcenas-Pena A."/>
            <person name="Lumbsch H.T."/>
            <person name="Grewe F."/>
        </authorList>
    </citation>
    <scope>NUCLEOTIDE SEQUENCE [LARGE SCALE GENOMIC DNA]</scope>
    <source>
        <strain evidence="1 2">Grewe 0041</strain>
    </source>
</reference>
<accession>A0ABR4AZQ0</accession>
<dbReference type="EMBL" id="JBHFEH010000039">
    <property type="protein sequence ID" value="KAL2051069.1"/>
    <property type="molecule type" value="Genomic_DNA"/>
</dbReference>
<sequence>MCETELREYRTPGNCRICRDQNRQPATIVPIALAPVQAGIVPTAFLPILNNIHPVPTGGPIGHSTTSGPVNFLGLQTYPQWLTLEQRRRRMLPLTDTKPN</sequence>
<evidence type="ECO:0000313" key="1">
    <source>
        <dbReference type="EMBL" id="KAL2051069.1"/>
    </source>
</evidence>
<comment type="caution">
    <text evidence="1">The sequence shown here is derived from an EMBL/GenBank/DDBJ whole genome shotgun (WGS) entry which is preliminary data.</text>
</comment>
<protein>
    <submittedName>
        <fullName evidence="1">Uncharacterized protein</fullName>
    </submittedName>
</protein>
<proteinExistence type="predicted"/>
<organism evidence="1 2">
    <name type="scientific">Lepraria finkii</name>
    <dbReference type="NCBI Taxonomy" id="1340010"/>
    <lineage>
        <taxon>Eukaryota</taxon>
        <taxon>Fungi</taxon>
        <taxon>Dikarya</taxon>
        <taxon>Ascomycota</taxon>
        <taxon>Pezizomycotina</taxon>
        <taxon>Lecanoromycetes</taxon>
        <taxon>OSLEUM clade</taxon>
        <taxon>Lecanoromycetidae</taxon>
        <taxon>Lecanorales</taxon>
        <taxon>Lecanorineae</taxon>
        <taxon>Stereocaulaceae</taxon>
        <taxon>Lepraria</taxon>
    </lineage>
</organism>
<gene>
    <name evidence="1" type="ORF">ABVK25_008663</name>
</gene>
<dbReference type="Proteomes" id="UP001590951">
    <property type="component" value="Unassembled WGS sequence"/>
</dbReference>
<name>A0ABR4AZQ0_9LECA</name>